<evidence type="ECO:0000313" key="7">
    <source>
        <dbReference type="EMBL" id="AAG52618.1"/>
    </source>
</evidence>
<evidence type="ECO:0000259" key="6">
    <source>
        <dbReference type="Pfam" id="PF01370"/>
    </source>
</evidence>
<dbReference type="EMBL" id="AC024261">
    <property type="protein sequence ID" value="AAG52618.1"/>
    <property type="molecule type" value="Genomic_DNA"/>
</dbReference>
<keyword evidence="2" id="KW-0560">Oxidoreductase</keyword>
<evidence type="ECO:0000256" key="1">
    <source>
        <dbReference type="ARBA" id="ARBA00022857"/>
    </source>
</evidence>
<protein>
    <submittedName>
        <fullName evidence="7">Cinnamyl alcohol dehydrogenase, putative; 82967-79323</fullName>
    </submittedName>
</protein>
<feature type="coiled-coil region" evidence="4">
    <location>
        <begin position="138"/>
        <end position="165"/>
    </location>
</feature>
<dbReference type="PIR" id="C96552">
    <property type="entry name" value="C96552"/>
</dbReference>
<dbReference type="CDD" id="cd08958">
    <property type="entry name" value="FR_SDR_e"/>
    <property type="match status" value="1"/>
</dbReference>
<keyword evidence="1" id="KW-0521">NADP</keyword>
<dbReference type="PANTHER" id="PTHR35468">
    <property type="entry name" value="MYOSIN-LIKE PROTEIN"/>
    <property type="match status" value="1"/>
</dbReference>
<accession>Q9C8J3</accession>
<feature type="domain" description="NAD-dependent epimerase/dehydratase" evidence="6">
    <location>
        <begin position="493"/>
        <end position="731"/>
    </location>
</feature>
<name>Q9C8J3_ARATH</name>
<dbReference type="Pfam" id="PF01370">
    <property type="entry name" value="Epimerase"/>
    <property type="match status" value="1"/>
</dbReference>
<reference evidence="7" key="3">
    <citation type="submission" date="2001-01" db="EMBL/GenBank/DDBJ databases">
        <authorList>
            <person name="Town C.D."/>
            <person name="Kaul S."/>
        </authorList>
    </citation>
    <scope>NUCLEOTIDE SEQUENCE</scope>
</reference>
<keyword evidence="4" id="KW-0175">Coiled coil</keyword>
<dbReference type="SUPFAM" id="SSF51735">
    <property type="entry name" value="NAD(P)-binding Rossmann-fold domains"/>
    <property type="match status" value="1"/>
</dbReference>
<evidence type="ECO:0000256" key="4">
    <source>
        <dbReference type="SAM" id="Coils"/>
    </source>
</evidence>
<feature type="compositionally biased region" description="Basic and acidic residues" evidence="5">
    <location>
        <begin position="446"/>
        <end position="457"/>
    </location>
</feature>
<dbReference type="PhylomeDB" id="Q9C8J3"/>
<gene>
    <name evidence="7" type="primary">F5D21.12</name>
</gene>
<dbReference type="InterPro" id="IPR036291">
    <property type="entry name" value="NAD(P)-bd_dom_sf"/>
</dbReference>
<proteinExistence type="inferred from homology"/>
<dbReference type="ExpressionAtlas" id="Q9C8J3">
    <property type="expression patterns" value="baseline and differential"/>
</dbReference>
<dbReference type="PANTHER" id="PTHR35468:SF1">
    <property type="entry name" value="MYOSIN-LIKE PROTEIN"/>
    <property type="match status" value="1"/>
</dbReference>
<sequence length="809" mass="91790">MERRNEALMIRKSKWQYPQVGSPTPRILQLPRRHSVRRNASKGLKTTVSSSSQKDRRVKLEVLFHQERTFDRGASIVMVNDNGGEKKDEEEGRRRGKVADGREIGVSGLSSSSAVDEVEEAKWRFQAEMLRSECNLLRIEKEIALKKMERRKKRMERTLRSAVLTLLSGKERISEGTKESKVLEDEISYLVEKLNELKSPKVKDMEARNFKHNFDKQASVLRRELERFDEAVSEEVCVKGIQKMAEASFSVHSDQNALRNNNGNIDTLSSKMEALSKGVLLERMEKEYGSSLVAPSSSSVQDMYCKGIKAHEEKKDCSRHCKVVMRKIADEVRAEAEQWSQMQEMLNQVRKEMEELQSCRDFWQNRALEADSEIQNLHSSVEGWRRKALSSEAKLKNLQAEVCGLQEEIKRLRKEDKLEPEKNKLPSESEKRVLICRLKENRHSNNGDWSKYSEGRTTKPSSSRPPLREVKNSSVIARQRNSNIMKIEEEKTVCVTGASGYIASWIVKLLLLRGYTVKASVRDPNDPRKTEHLLALEGAEERLKLFKANLLEEGSFDSAIDGCEGVFHTASPFYHDVKDPQAELLDPAVKGTINVLSSCLKTSSVKRVVLTSSIAAVAFNGMPRTPETIVDETWFADPDYCRASKLWYVLSKTLAENAAWKFAKENNLQLVSINPAMVIGPLLQPTLNTSAAAVLSLIKGAQTFPNATFGWVNVKDVANAHIQAFENPDADGRYCLVERVAHYSEVVNILHDLYPDFQLPEKCADEKIYIPTYKVSKEKAESLGVEFVPLEVSIKETVESLRDKGFIRF</sequence>
<evidence type="ECO:0000256" key="5">
    <source>
        <dbReference type="SAM" id="MobiDB-lite"/>
    </source>
</evidence>
<reference evidence="7" key="2">
    <citation type="submission" date="2000-02" db="EMBL/GenBank/DDBJ databases">
        <title>Arabidopsis thaliana chromosome 1 BAC F5D21 genomic sequence.</title>
        <authorList>
            <person name="Lin X."/>
            <person name="Kaul S."/>
            <person name="Town C.D."/>
            <person name="Benito M."/>
            <person name="Creasy T.H."/>
            <person name="Haas B.J."/>
            <person name="Wu D."/>
            <person name="Maiti R."/>
            <person name="Ronning C.M."/>
            <person name="Koo H."/>
            <person name="Fujii C.Y."/>
            <person name="Utterback T.R."/>
            <person name="Barnstead M.E."/>
            <person name="Bowman C.L."/>
            <person name="White O."/>
            <person name="Nierman W.C."/>
            <person name="Fraser C.M."/>
        </authorList>
    </citation>
    <scope>NUCLEOTIDE SEQUENCE</scope>
</reference>
<dbReference type="AlphaFoldDB" id="Q9C8J3"/>
<feature type="region of interest" description="Disordered" evidence="5">
    <location>
        <begin position="80"/>
        <end position="103"/>
    </location>
</feature>
<evidence type="ECO:0000256" key="3">
    <source>
        <dbReference type="ARBA" id="ARBA00023445"/>
    </source>
</evidence>
<dbReference type="FunFam" id="3.40.50.720:FF:000085">
    <property type="entry name" value="Dihydroflavonol reductase"/>
    <property type="match status" value="1"/>
</dbReference>
<organism evidence="7">
    <name type="scientific">Arabidopsis thaliana</name>
    <name type="common">Mouse-ear cress</name>
    <dbReference type="NCBI Taxonomy" id="3702"/>
    <lineage>
        <taxon>Eukaryota</taxon>
        <taxon>Viridiplantae</taxon>
        <taxon>Streptophyta</taxon>
        <taxon>Embryophyta</taxon>
        <taxon>Tracheophyta</taxon>
        <taxon>Spermatophyta</taxon>
        <taxon>Magnoliopsida</taxon>
        <taxon>eudicotyledons</taxon>
        <taxon>Gunneridae</taxon>
        <taxon>Pentapetalae</taxon>
        <taxon>rosids</taxon>
        <taxon>malvids</taxon>
        <taxon>Brassicales</taxon>
        <taxon>Brassicaceae</taxon>
        <taxon>Camelineae</taxon>
        <taxon>Arabidopsis</taxon>
    </lineage>
</organism>
<feature type="coiled-coil region" evidence="4">
    <location>
        <begin position="346"/>
        <end position="415"/>
    </location>
</feature>
<feature type="compositionally biased region" description="Basic and acidic residues" evidence="5">
    <location>
        <begin position="83"/>
        <end position="103"/>
    </location>
</feature>
<dbReference type="Gene3D" id="3.40.50.720">
    <property type="entry name" value="NAD(P)-binding Rossmann-like Domain"/>
    <property type="match status" value="1"/>
</dbReference>
<dbReference type="GO" id="GO:0016491">
    <property type="term" value="F:oxidoreductase activity"/>
    <property type="evidence" value="ECO:0007669"/>
    <property type="project" value="UniProtKB-KW"/>
</dbReference>
<feature type="region of interest" description="Disordered" evidence="5">
    <location>
        <begin position="446"/>
        <end position="472"/>
    </location>
</feature>
<evidence type="ECO:0000256" key="2">
    <source>
        <dbReference type="ARBA" id="ARBA00023002"/>
    </source>
</evidence>
<comment type="similarity">
    <text evidence="3">Belongs to the NAD(P)-dependent epimerase/dehydratase family. Dihydroflavonol-4-reductase subfamily.</text>
</comment>
<dbReference type="InterPro" id="IPR001509">
    <property type="entry name" value="Epimerase_deHydtase"/>
</dbReference>
<reference key="1">
    <citation type="journal article" date="2000" name="Nature">
        <title>Sequence and analysis of chromosome 1 of the plant Arabidopsis thaliana.</title>
        <authorList>
            <person name="Theologis A."/>
            <person name="Ecker J.R."/>
            <person name="Palm C.J."/>
            <person name="Federspiel N.A."/>
            <person name="Kaul S."/>
            <person name="White O."/>
            <person name="Alonso J."/>
            <person name="Altafi H."/>
            <person name="Araujo R."/>
            <person name="Bowman C.L."/>
            <person name="Brooks S.Y."/>
            <person name="Buehler E."/>
            <person name="Chan A."/>
            <person name="Chao Q."/>
            <person name="Chen H."/>
            <person name="Cheuk R.F."/>
            <person name="Chin C.W."/>
            <person name="Chung M.K."/>
            <person name="Conn L."/>
            <person name="Conway A.B."/>
            <person name="Conway A.R."/>
            <person name="Creasy T.H."/>
            <person name="Dewar K."/>
            <person name="Dunn P."/>
            <person name="Etgu P."/>
            <person name="Feldblyum T.V."/>
            <person name="Feng J."/>
            <person name="Fong B."/>
            <person name="Fujii C.Y."/>
            <person name="Gill J.E."/>
            <person name="Goldsmith A.D."/>
            <person name="Haas B."/>
            <person name="Hansen N.F."/>
            <person name="Hughes B."/>
            <person name="Huizar L."/>
            <person name="Hunter J.L."/>
            <person name="Jenkins J."/>
            <person name="Johnson-Hopson C."/>
            <person name="Khan S."/>
            <person name="Khaykin E."/>
            <person name="Kim C.J."/>
            <person name="Koo H.L."/>
            <person name="Kremenetskaia I."/>
            <person name="Kurtz D.B."/>
            <person name="Kwan A."/>
            <person name="Lam B."/>
            <person name="Langin-Hooper S."/>
            <person name="Lee A."/>
            <person name="Lee J.M."/>
            <person name="Lenz C.A."/>
            <person name="Li J.H."/>
            <person name="Li Y."/>
            <person name="Lin X."/>
            <person name="Liu S.X."/>
            <person name="Liu Z.A."/>
            <person name="Luros J.S."/>
            <person name="Maiti R."/>
            <person name="Marziali A."/>
            <person name="Militscher J."/>
            <person name="Miranda M."/>
            <person name="Nguyen M."/>
            <person name="Nierman W.C."/>
            <person name="Osborne B.I."/>
            <person name="Pai G."/>
            <person name="Peterson J."/>
            <person name="Pham P.K."/>
            <person name="Rizzo M."/>
            <person name="Rooney T."/>
            <person name="Rowley D."/>
            <person name="Sakano H."/>
            <person name="Salzberg S.L."/>
            <person name="Schwartz J.R."/>
            <person name="Shinn P."/>
            <person name="Southwick A.M."/>
            <person name="Sun H."/>
            <person name="Tallon L.J."/>
            <person name="Tambunga G."/>
            <person name="Toriumi M.J."/>
            <person name="Town C.D."/>
            <person name="Utterback T."/>
            <person name="Van Aken S."/>
            <person name="Vaysberg M."/>
            <person name="Vysotskaia V.S."/>
            <person name="Walker M."/>
            <person name="Wu D."/>
            <person name="Yu G."/>
            <person name="Fraser C.M."/>
            <person name="Venter J.C."/>
            <person name="Davis R.W."/>
        </authorList>
    </citation>
    <scope>NUCLEOTIDE SEQUENCE [LARGE SCALE GENOMIC DNA]</scope>
    <source>
        <strain>cv. Columbia</strain>
    </source>
</reference>